<evidence type="ECO:0000313" key="1">
    <source>
        <dbReference type="EMBL" id="AWB92360.1"/>
    </source>
</evidence>
<organism evidence="1 2">
    <name type="scientific">Aeromicrobium chenweiae</name>
    <dbReference type="NCBI Taxonomy" id="2079793"/>
    <lineage>
        <taxon>Bacteria</taxon>
        <taxon>Bacillati</taxon>
        <taxon>Actinomycetota</taxon>
        <taxon>Actinomycetes</taxon>
        <taxon>Propionibacteriales</taxon>
        <taxon>Nocardioidaceae</taxon>
        <taxon>Aeromicrobium</taxon>
    </lineage>
</organism>
<dbReference type="Gene3D" id="3.30.530.20">
    <property type="match status" value="1"/>
</dbReference>
<dbReference type="EMBL" id="CP026952">
    <property type="protein sequence ID" value="AWB92360.1"/>
    <property type="molecule type" value="Genomic_DNA"/>
</dbReference>
<accession>A0A2S0WM64</accession>
<name>A0A2S0WM64_9ACTN</name>
<dbReference type="InterPro" id="IPR023393">
    <property type="entry name" value="START-like_dom_sf"/>
</dbReference>
<dbReference type="AlphaFoldDB" id="A0A2S0WM64"/>
<proteinExistence type="predicted"/>
<gene>
    <name evidence="1" type="ORF">C3E78_09185</name>
</gene>
<sequence>MALIEIVREVHLTPDEAWSRLTHWERHGDHVPLTHVVRTADGFDAFTGVGRVGFHDPMDVVEWREPSFCRLEKRGRVITGWAELSVVPVDGGSRVTWREDIHVTGTPQFMDGITRASSRLLFSRVIDGLLS</sequence>
<accession>A0A5F2EQR4</accession>
<dbReference type="Proteomes" id="UP000244384">
    <property type="component" value="Chromosome"/>
</dbReference>
<dbReference type="OrthoDB" id="4823586at2"/>
<dbReference type="KEGG" id="aez:C3E78_09185"/>
<keyword evidence="2" id="KW-1185">Reference proteome</keyword>
<reference evidence="2" key="1">
    <citation type="submission" date="2018-01" db="EMBL/GenBank/DDBJ databases">
        <authorList>
            <person name="Li J."/>
        </authorList>
    </citation>
    <scope>NUCLEOTIDE SEQUENCE [LARGE SCALE GENOMIC DNA]</scope>
    <source>
        <strain evidence="2">592</strain>
    </source>
</reference>
<evidence type="ECO:0000313" key="2">
    <source>
        <dbReference type="Proteomes" id="UP000244384"/>
    </source>
</evidence>
<dbReference type="SUPFAM" id="SSF55961">
    <property type="entry name" value="Bet v1-like"/>
    <property type="match status" value="1"/>
</dbReference>
<protein>
    <submittedName>
        <fullName evidence="1">Immediate-early protein 2</fullName>
    </submittedName>
</protein>
<dbReference type="InterPro" id="IPR019587">
    <property type="entry name" value="Polyketide_cyclase/dehydratase"/>
</dbReference>
<dbReference type="RefSeq" id="WP_108578005.1">
    <property type="nucleotide sequence ID" value="NZ_CP026952.1"/>
</dbReference>
<dbReference type="Pfam" id="PF10604">
    <property type="entry name" value="Polyketide_cyc2"/>
    <property type="match status" value="1"/>
</dbReference>